<dbReference type="Proteomes" id="UP000031737">
    <property type="component" value="Unassembled WGS sequence"/>
</dbReference>
<gene>
    <name evidence="1" type="ORF">TRSC58_03316</name>
</gene>
<evidence type="ECO:0000313" key="1">
    <source>
        <dbReference type="EMBL" id="ESL08971.1"/>
    </source>
</evidence>
<sequence length="286" mass="33422">MCLIRMCLHAGNDRALTRRQRRWGELARSKYYLALHLMKIFDRVLTKVQHIKGLIGPVSERVHSYAGLFVIRVLTLPCATLKQVHVGFDFEAALSHCGRWLLRRSWDFSFTVRCRLAVRRCHSQCPLSPLFRLLRFDTARHTLKVVLWAELIHRAPWDRVVLLSAEDPLFREGLPNHTFMLLLVAANTVRHMARLPWASKKVRRTRLEAPLLRKQNLDRSRRIIIGIRLTLERPCDARTTVVDGSPLTVRKIWPSLWPRWRVVGSENALLGRHWSLNLRCDHYNSA</sequence>
<dbReference type="VEuPathDB" id="TriTrypDB:TRSC58_03316"/>
<organism evidence="1 2">
    <name type="scientific">Trypanosoma rangeli SC58</name>
    <dbReference type="NCBI Taxonomy" id="429131"/>
    <lineage>
        <taxon>Eukaryota</taxon>
        <taxon>Discoba</taxon>
        <taxon>Euglenozoa</taxon>
        <taxon>Kinetoplastea</taxon>
        <taxon>Metakinetoplastina</taxon>
        <taxon>Trypanosomatida</taxon>
        <taxon>Trypanosomatidae</taxon>
        <taxon>Trypanosoma</taxon>
        <taxon>Herpetosoma</taxon>
    </lineage>
</organism>
<dbReference type="AlphaFoldDB" id="A0A061J4A9"/>
<accession>A0A061J4A9</accession>
<protein>
    <submittedName>
        <fullName evidence="1">Uncharacterized protein</fullName>
    </submittedName>
</protein>
<name>A0A061J4A9_TRYRA</name>
<reference evidence="1 2" key="1">
    <citation type="submission" date="2013-07" db="EMBL/GenBank/DDBJ databases">
        <authorList>
            <person name="Stoco P.H."/>
            <person name="Wagner G."/>
            <person name="Gerber A."/>
            <person name="Zaha A."/>
            <person name="Thompson C."/>
            <person name="Bartholomeu D.C."/>
            <person name="Luckemeyer D.D."/>
            <person name="Bahia D."/>
            <person name="Loreto E."/>
            <person name="Prestes E.B."/>
            <person name="Lima F.M."/>
            <person name="Rodrigues-Luiz G."/>
            <person name="Vallejo G.A."/>
            <person name="Filho J.F."/>
            <person name="Monteiro K.M."/>
            <person name="Tyler K.M."/>
            <person name="de Almeida L.G."/>
            <person name="Ortiz M.F."/>
            <person name="Siervo M.A."/>
            <person name="de Moraes M.H."/>
            <person name="Cunha O.L."/>
            <person name="Mendonca-Neto R."/>
            <person name="Silva R."/>
            <person name="Teixeira S.M."/>
            <person name="Murta S.M."/>
            <person name="Sincero T.C."/>
            <person name="Mendes T.A."/>
            <person name="Urmenyi T.P."/>
            <person name="Silva V.G."/>
            <person name="da Rocha W.D."/>
            <person name="Andersson B."/>
            <person name="Romanha A.J."/>
            <person name="Steindel M."/>
            <person name="de Vasconcelos A.T."/>
            <person name="Grisard E.C."/>
        </authorList>
    </citation>
    <scope>NUCLEOTIDE SEQUENCE [LARGE SCALE GENOMIC DNA]</scope>
    <source>
        <strain evidence="1 2">SC58</strain>
    </source>
</reference>
<comment type="caution">
    <text evidence="1">The sequence shown here is derived from an EMBL/GenBank/DDBJ whole genome shotgun (WGS) entry which is preliminary data.</text>
</comment>
<dbReference type="EMBL" id="AUPL01003316">
    <property type="protein sequence ID" value="ESL08971.1"/>
    <property type="molecule type" value="Genomic_DNA"/>
</dbReference>
<keyword evidence="2" id="KW-1185">Reference proteome</keyword>
<proteinExistence type="predicted"/>
<evidence type="ECO:0000313" key="2">
    <source>
        <dbReference type="Proteomes" id="UP000031737"/>
    </source>
</evidence>